<dbReference type="AlphaFoldDB" id="A0A3B1DEE1"/>
<protein>
    <recommendedName>
        <fullName evidence="8">Type II secretion envelope pseudopilin protein (PulG,guides folded protein to PulD in outer membrane)</fullName>
    </recommendedName>
</protein>
<evidence type="ECO:0000256" key="2">
    <source>
        <dbReference type="ARBA" id="ARBA00022481"/>
    </source>
</evidence>
<dbReference type="EMBL" id="UOGK01000203">
    <property type="protein sequence ID" value="VAX39152.1"/>
    <property type="molecule type" value="Genomic_DNA"/>
</dbReference>
<dbReference type="PRINTS" id="PR00813">
    <property type="entry name" value="BCTERIALGSPG"/>
</dbReference>
<keyword evidence="5 6" id="KW-0472">Membrane</keyword>
<organism evidence="7">
    <name type="scientific">hydrothermal vent metagenome</name>
    <dbReference type="NCBI Taxonomy" id="652676"/>
    <lineage>
        <taxon>unclassified sequences</taxon>
        <taxon>metagenomes</taxon>
        <taxon>ecological metagenomes</taxon>
    </lineage>
</organism>
<dbReference type="GO" id="GO:0016020">
    <property type="term" value="C:membrane"/>
    <property type="evidence" value="ECO:0007669"/>
    <property type="project" value="UniProtKB-SubCell"/>
</dbReference>
<evidence type="ECO:0000256" key="5">
    <source>
        <dbReference type="ARBA" id="ARBA00023136"/>
    </source>
</evidence>
<comment type="subcellular location">
    <subcellularLocation>
        <location evidence="1">Membrane</location>
        <topology evidence="1">Single-pass membrane protein</topology>
    </subcellularLocation>
</comment>
<gene>
    <name evidence="7" type="ORF">MNBD_PLANCTO03-2410</name>
</gene>
<evidence type="ECO:0000256" key="6">
    <source>
        <dbReference type="SAM" id="Phobius"/>
    </source>
</evidence>
<proteinExistence type="predicted"/>
<accession>A0A3B1DEE1</accession>
<evidence type="ECO:0000256" key="4">
    <source>
        <dbReference type="ARBA" id="ARBA00022989"/>
    </source>
</evidence>
<dbReference type="SUPFAM" id="SSF54523">
    <property type="entry name" value="Pili subunits"/>
    <property type="match status" value="1"/>
</dbReference>
<evidence type="ECO:0000256" key="3">
    <source>
        <dbReference type="ARBA" id="ARBA00022692"/>
    </source>
</evidence>
<reference evidence="7" key="1">
    <citation type="submission" date="2018-06" db="EMBL/GenBank/DDBJ databases">
        <authorList>
            <person name="Zhirakovskaya E."/>
        </authorList>
    </citation>
    <scope>NUCLEOTIDE SEQUENCE</scope>
</reference>
<keyword evidence="4 6" id="KW-1133">Transmembrane helix</keyword>
<evidence type="ECO:0008006" key="8">
    <source>
        <dbReference type="Google" id="ProtNLM"/>
    </source>
</evidence>
<name>A0A3B1DEE1_9ZZZZ</name>
<keyword evidence="3 6" id="KW-0812">Transmembrane</keyword>
<dbReference type="PANTHER" id="PTHR30093">
    <property type="entry name" value="GENERAL SECRETION PATHWAY PROTEIN G"/>
    <property type="match status" value="1"/>
</dbReference>
<keyword evidence="2" id="KW-0488">Methylation</keyword>
<feature type="transmembrane region" description="Helical" evidence="6">
    <location>
        <begin position="12"/>
        <end position="32"/>
    </location>
</feature>
<dbReference type="NCBIfam" id="TIGR02532">
    <property type="entry name" value="IV_pilin_GFxxxE"/>
    <property type="match status" value="1"/>
</dbReference>
<dbReference type="InterPro" id="IPR000983">
    <property type="entry name" value="Bac_GSPG_pilin"/>
</dbReference>
<dbReference type="InterPro" id="IPR012902">
    <property type="entry name" value="N_methyl_site"/>
</dbReference>
<sequence>MQVRNPGLNRAFTLVEILIVVVILGILAAIVVPQFTNAANDARGGNITTQLSTLNNQIELYAARNNGQYPDFTDDTTGWGDPADAGTDDGTLIGDSYLKGLPLNPAWNPSDNGGDAAYTVEEVGAGVFGSEDAAWVFNTDNNTLYASYYDEANGEITGNAAD</sequence>
<dbReference type="Pfam" id="PF07963">
    <property type="entry name" value="N_methyl"/>
    <property type="match status" value="1"/>
</dbReference>
<evidence type="ECO:0000256" key="1">
    <source>
        <dbReference type="ARBA" id="ARBA00004167"/>
    </source>
</evidence>
<dbReference type="InterPro" id="IPR045584">
    <property type="entry name" value="Pilin-like"/>
</dbReference>
<dbReference type="GO" id="GO:0015628">
    <property type="term" value="P:protein secretion by the type II secretion system"/>
    <property type="evidence" value="ECO:0007669"/>
    <property type="project" value="InterPro"/>
</dbReference>
<dbReference type="PANTHER" id="PTHR30093:SF44">
    <property type="entry name" value="TYPE II SECRETION SYSTEM CORE PROTEIN G"/>
    <property type="match status" value="1"/>
</dbReference>
<dbReference type="GO" id="GO:0015627">
    <property type="term" value="C:type II protein secretion system complex"/>
    <property type="evidence" value="ECO:0007669"/>
    <property type="project" value="InterPro"/>
</dbReference>
<dbReference type="Gene3D" id="3.30.700.10">
    <property type="entry name" value="Glycoprotein, Type 4 Pilin"/>
    <property type="match status" value="1"/>
</dbReference>
<evidence type="ECO:0000313" key="7">
    <source>
        <dbReference type="EMBL" id="VAX39152.1"/>
    </source>
</evidence>